<feature type="region of interest" description="Disordered" evidence="1">
    <location>
        <begin position="38"/>
        <end position="80"/>
    </location>
</feature>
<dbReference type="AlphaFoldDB" id="A0A4Z2FFW8"/>
<dbReference type="EMBL" id="SRLO01001222">
    <property type="protein sequence ID" value="TNN40058.1"/>
    <property type="molecule type" value="Genomic_DNA"/>
</dbReference>
<reference evidence="2 3" key="1">
    <citation type="submission" date="2019-03" db="EMBL/GenBank/DDBJ databases">
        <title>First draft genome of Liparis tanakae, snailfish: a comprehensive survey of snailfish specific genes.</title>
        <authorList>
            <person name="Kim W."/>
            <person name="Song I."/>
            <person name="Jeong J.-H."/>
            <person name="Kim D."/>
            <person name="Kim S."/>
            <person name="Ryu S."/>
            <person name="Song J.Y."/>
            <person name="Lee S.K."/>
        </authorList>
    </citation>
    <scope>NUCLEOTIDE SEQUENCE [LARGE SCALE GENOMIC DNA]</scope>
    <source>
        <tissue evidence="2">Muscle</tissue>
    </source>
</reference>
<evidence type="ECO:0000313" key="3">
    <source>
        <dbReference type="Proteomes" id="UP000314294"/>
    </source>
</evidence>
<gene>
    <name evidence="2" type="ORF">EYF80_049772</name>
</gene>
<comment type="caution">
    <text evidence="2">The sequence shown here is derived from an EMBL/GenBank/DDBJ whole genome shotgun (WGS) entry which is preliminary data.</text>
</comment>
<organism evidence="2 3">
    <name type="scientific">Liparis tanakae</name>
    <name type="common">Tanaka's snailfish</name>
    <dbReference type="NCBI Taxonomy" id="230148"/>
    <lineage>
        <taxon>Eukaryota</taxon>
        <taxon>Metazoa</taxon>
        <taxon>Chordata</taxon>
        <taxon>Craniata</taxon>
        <taxon>Vertebrata</taxon>
        <taxon>Euteleostomi</taxon>
        <taxon>Actinopterygii</taxon>
        <taxon>Neopterygii</taxon>
        <taxon>Teleostei</taxon>
        <taxon>Neoteleostei</taxon>
        <taxon>Acanthomorphata</taxon>
        <taxon>Eupercaria</taxon>
        <taxon>Perciformes</taxon>
        <taxon>Cottioidei</taxon>
        <taxon>Cottales</taxon>
        <taxon>Liparidae</taxon>
        <taxon>Liparis</taxon>
    </lineage>
</organism>
<evidence type="ECO:0000313" key="2">
    <source>
        <dbReference type="EMBL" id="TNN40058.1"/>
    </source>
</evidence>
<evidence type="ECO:0000256" key="1">
    <source>
        <dbReference type="SAM" id="MobiDB-lite"/>
    </source>
</evidence>
<keyword evidence="3" id="KW-1185">Reference proteome</keyword>
<name>A0A4Z2FFW8_9TELE</name>
<sequence length="80" mass="8520">MAEQEGAHSQNNEPSRIMGCLGAAATVTLREPLTALTANVMEPRRPEYRPASTGGYHQPPAIRSSRGVPPPPACDTNLSH</sequence>
<accession>A0A4Z2FFW8</accession>
<dbReference type="Proteomes" id="UP000314294">
    <property type="component" value="Unassembled WGS sequence"/>
</dbReference>
<protein>
    <submittedName>
        <fullName evidence="2">Uncharacterized protein</fullName>
    </submittedName>
</protein>
<proteinExistence type="predicted"/>